<keyword evidence="4" id="KW-0106">Calcium</keyword>
<gene>
    <name evidence="6" type="ORF">ACFSE6_17350</name>
</gene>
<comment type="caution">
    <text evidence="6">The sequence shown here is derived from an EMBL/GenBank/DDBJ whole genome shotgun (WGS) entry which is preliminary data.</text>
</comment>
<accession>A0ABW4L8Y1</accession>
<dbReference type="PANTHER" id="PTHR42693:SF53">
    <property type="entry name" value="ENDO-4-O-SULFATASE"/>
    <property type="match status" value="1"/>
</dbReference>
<feature type="domain" description="Sulfatase N-terminal" evidence="5">
    <location>
        <begin position="7"/>
        <end position="333"/>
    </location>
</feature>
<dbReference type="InterPro" id="IPR024607">
    <property type="entry name" value="Sulfatase_CS"/>
</dbReference>
<evidence type="ECO:0000256" key="3">
    <source>
        <dbReference type="ARBA" id="ARBA00022801"/>
    </source>
</evidence>
<evidence type="ECO:0000256" key="4">
    <source>
        <dbReference type="ARBA" id="ARBA00022837"/>
    </source>
</evidence>
<comment type="similarity">
    <text evidence="1">Belongs to the sulfatase family.</text>
</comment>
<reference evidence="7" key="1">
    <citation type="journal article" date="2019" name="Int. J. Syst. Evol. Microbiol.">
        <title>The Global Catalogue of Microorganisms (GCM) 10K type strain sequencing project: providing services to taxonomists for standard genome sequencing and annotation.</title>
        <authorList>
            <consortium name="The Broad Institute Genomics Platform"/>
            <consortium name="The Broad Institute Genome Sequencing Center for Infectious Disease"/>
            <person name="Wu L."/>
            <person name="Ma J."/>
        </authorList>
    </citation>
    <scope>NUCLEOTIDE SEQUENCE [LARGE SCALE GENOMIC DNA]</scope>
    <source>
        <strain evidence="7">JCM 17130</strain>
    </source>
</reference>
<dbReference type="Pfam" id="PF00884">
    <property type="entry name" value="Sulfatase"/>
    <property type="match status" value="1"/>
</dbReference>
<sequence length="483" mass="52999">MPPATRPNVIVVFTDQQRWDTTGVGGNPLDLTPTFDRMARHGTHATQAITPQPVCAPARAALQTGQYPTTTGCFRNGVRLPEDRRTLAHHFADAGYATGYIGKWHLADDEPVPPDQRGGYQSWLGSNVLEFTSEAYRVTMFDDDGAPVMLPGYRSDALFDAAIRFVADHTGPAAAAGGTNGTDGARPFFLFCSLIEPHHQNETDSYPAPEGYEERYQGRWVPPDLAALAGEPGASVHRHIGGYYGQIRRVDEGLGRLRDALRSMGLLENTIIAVTSDHGCHFKTRNAEYKRSCHDASLRVPLALSGPGFDGGHRIDRPVSTIDLPPTLLDAAGLAVPEEMQGRSLLPLLADPAASDFPEEAFVQVSESEVGRAIRTSRWMYYVTAPDADPWQDAAAERYVETALYDLSHDPYELDNLAGLASHRTLADRLRDRLLERMIQAGEERPVIEPHPPVGDVIGQRRVDPEACAGTWRPVRFGHQPRG</sequence>
<keyword evidence="2" id="KW-0479">Metal-binding</keyword>
<keyword evidence="3" id="KW-0378">Hydrolase</keyword>
<dbReference type="RefSeq" id="WP_388010267.1">
    <property type="nucleotide sequence ID" value="NZ_JBHUEE010000011.1"/>
</dbReference>
<evidence type="ECO:0000259" key="5">
    <source>
        <dbReference type="Pfam" id="PF00884"/>
    </source>
</evidence>
<dbReference type="InterPro" id="IPR017850">
    <property type="entry name" value="Alkaline_phosphatase_core_sf"/>
</dbReference>
<dbReference type="EMBL" id="JBHUEE010000011">
    <property type="protein sequence ID" value="MFD1719614.1"/>
    <property type="molecule type" value="Genomic_DNA"/>
</dbReference>
<evidence type="ECO:0000256" key="2">
    <source>
        <dbReference type="ARBA" id="ARBA00022723"/>
    </source>
</evidence>
<dbReference type="Gene3D" id="3.40.720.10">
    <property type="entry name" value="Alkaline Phosphatase, subunit A"/>
    <property type="match status" value="1"/>
</dbReference>
<dbReference type="InterPro" id="IPR050738">
    <property type="entry name" value="Sulfatase"/>
</dbReference>
<protein>
    <submittedName>
        <fullName evidence="6">Sulfatase-like hydrolase/transferase</fullName>
    </submittedName>
</protein>
<name>A0ABW4L8Y1_9MICO</name>
<keyword evidence="7" id="KW-1185">Reference proteome</keyword>
<dbReference type="InterPro" id="IPR000917">
    <property type="entry name" value="Sulfatase_N"/>
</dbReference>
<evidence type="ECO:0000313" key="6">
    <source>
        <dbReference type="EMBL" id="MFD1719614.1"/>
    </source>
</evidence>
<evidence type="ECO:0000256" key="1">
    <source>
        <dbReference type="ARBA" id="ARBA00008779"/>
    </source>
</evidence>
<evidence type="ECO:0000313" key="7">
    <source>
        <dbReference type="Proteomes" id="UP001597277"/>
    </source>
</evidence>
<dbReference type="PROSITE" id="PS00149">
    <property type="entry name" value="SULFATASE_2"/>
    <property type="match status" value="1"/>
</dbReference>
<organism evidence="6 7">
    <name type="scientific">Georgenia deserti</name>
    <dbReference type="NCBI Taxonomy" id="2093781"/>
    <lineage>
        <taxon>Bacteria</taxon>
        <taxon>Bacillati</taxon>
        <taxon>Actinomycetota</taxon>
        <taxon>Actinomycetes</taxon>
        <taxon>Micrococcales</taxon>
        <taxon>Bogoriellaceae</taxon>
        <taxon>Georgenia</taxon>
    </lineage>
</organism>
<dbReference type="CDD" id="cd16152">
    <property type="entry name" value="sulfatase_like"/>
    <property type="match status" value="1"/>
</dbReference>
<dbReference type="SUPFAM" id="SSF53649">
    <property type="entry name" value="Alkaline phosphatase-like"/>
    <property type="match status" value="1"/>
</dbReference>
<proteinExistence type="inferred from homology"/>
<dbReference type="Proteomes" id="UP001597277">
    <property type="component" value="Unassembled WGS sequence"/>
</dbReference>
<dbReference type="PANTHER" id="PTHR42693">
    <property type="entry name" value="ARYLSULFATASE FAMILY MEMBER"/>
    <property type="match status" value="1"/>
</dbReference>